<name>A0A481Z8P9_9VIRU</name>
<proteinExistence type="predicted"/>
<protein>
    <submittedName>
        <fullName evidence="1">Uncharacterized protein</fullName>
    </submittedName>
</protein>
<evidence type="ECO:0000313" key="1">
    <source>
        <dbReference type="EMBL" id="QBK92293.1"/>
    </source>
</evidence>
<sequence>MQRTRVCRTIQEWKDSLPENETPEETARKIDERATLLRSQIEAQYDAPARRVRVCRTFEEWRDSLPENETPEETARKIDEQAAEVRFLIEAQFGRATELPGVDGNTDVPVTNT</sequence>
<gene>
    <name evidence="1" type="ORF">LCPAC304_06400</name>
</gene>
<dbReference type="EMBL" id="MK500572">
    <property type="protein sequence ID" value="QBK92293.1"/>
    <property type="molecule type" value="Genomic_DNA"/>
</dbReference>
<reference evidence="1" key="1">
    <citation type="journal article" date="2019" name="MBio">
        <title>Virus Genomes from Deep Sea Sediments Expand the Ocean Megavirome and Support Independent Origins of Viral Gigantism.</title>
        <authorList>
            <person name="Backstrom D."/>
            <person name="Yutin N."/>
            <person name="Jorgensen S.L."/>
            <person name="Dharamshi J."/>
            <person name="Homa F."/>
            <person name="Zaremba-Niedwiedzka K."/>
            <person name="Spang A."/>
            <person name="Wolf Y.I."/>
            <person name="Koonin E.V."/>
            <person name="Ettema T.J."/>
        </authorList>
    </citation>
    <scope>NUCLEOTIDE SEQUENCE</scope>
</reference>
<accession>A0A481Z8P9</accession>
<organism evidence="1">
    <name type="scientific">Pithovirus LCPAC304</name>
    <dbReference type="NCBI Taxonomy" id="2506594"/>
    <lineage>
        <taxon>Viruses</taxon>
        <taxon>Pithoviruses</taxon>
    </lineage>
</organism>